<gene>
    <name evidence="3" type="ORF">ACFQV2_13565</name>
</gene>
<evidence type="ECO:0000256" key="1">
    <source>
        <dbReference type="SAM" id="MobiDB-lite"/>
    </source>
</evidence>
<dbReference type="EMBL" id="JBHTEY010000004">
    <property type="protein sequence ID" value="MFC7614394.1"/>
    <property type="molecule type" value="Genomic_DNA"/>
</dbReference>
<dbReference type="PROSITE" id="PS51257">
    <property type="entry name" value="PROKAR_LIPOPROTEIN"/>
    <property type="match status" value="1"/>
</dbReference>
<accession>A0ABW2TL63</accession>
<protein>
    <recommendedName>
        <fullName evidence="2">VWFD domain-containing protein</fullName>
    </recommendedName>
</protein>
<dbReference type="InterPro" id="IPR001846">
    <property type="entry name" value="VWF_type-D"/>
</dbReference>
<keyword evidence="4" id="KW-1185">Reference proteome</keyword>
<feature type="region of interest" description="Disordered" evidence="1">
    <location>
        <begin position="470"/>
        <end position="525"/>
    </location>
</feature>
<sequence>MRGHLAAAVAVALVVGTAACRGGDARPEAPDQGPTVWEAIHASNDDEGRMSPQGAPSVRLPVRRAAGGRHAAARPDPPDFAASGTGAVNWVFAHWAELTDEQRRAVSARLAPPPDDPPRFAQSAKDRARAVLAAVVRDLVGKTAARLGGTVVVPPVTFSLVDEQPKGLRAWTVPLSGPESIIPGTRDSVDIRNGPAARCPVFLPPVVWHNVANGVPPLVKQTIAHEIFHCFQAFNYADLAIYRTAGNWLNDGSAEFAGADLVGAAFPPSWKHYLLTRASLFDRVDSASGWWFHLQHIGRDPWALLPVIWQRGLTGPGAYVHVGGDRDDFYDTWASSFLRRPDLGDAWEVHGVDVPDVRPPVGAVVTGLSPLEVGMLDVRVAEVKTLDPDFTGILLVSSAHPVRVHDGAAFEDVHVTMGDYCLGEKCVCPENTERAGERFQRVERPLWVALPGGESGNAVLADAVSLEEYCKKQRPPRRKPPKHSQPTWAHPHAPATNPHGPDRPRTTRPTAGSTGDPHLTSLDGHSFDFQAAGEFTLVRSTDGDLEVQVRQEPAKDFLGRESTTVTVNTAVAARVAGARVTIVPDGDRLAVRSDGDPGSGAVSPIDQGLAVRWPDGSELWATVAAPGSINVLFGPAASRRERSTAS</sequence>
<feature type="domain" description="VWFD" evidence="2">
    <location>
        <begin position="509"/>
        <end position="646"/>
    </location>
</feature>
<dbReference type="PROSITE" id="PS51233">
    <property type="entry name" value="VWFD"/>
    <property type="match status" value="1"/>
</dbReference>
<evidence type="ECO:0000313" key="4">
    <source>
        <dbReference type="Proteomes" id="UP001596512"/>
    </source>
</evidence>
<feature type="compositionally biased region" description="Basic residues" evidence="1">
    <location>
        <begin position="472"/>
        <end position="482"/>
    </location>
</feature>
<evidence type="ECO:0000313" key="3">
    <source>
        <dbReference type="EMBL" id="MFC7614394.1"/>
    </source>
</evidence>
<dbReference type="Proteomes" id="UP001596512">
    <property type="component" value="Unassembled WGS sequence"/>
</dbReference>
<organism evidence="3 4">
    <name type="scientific">Actinokineospora soli</name>
    <dbReference type="NCBI Taxonomy" id="1048753"/>
    <lineage>
        <taxon>Bacteria</taxon>
        <taxon>Bacillati</taxon>
        <taxon>Actinomycetota</taxon>
        <taxon>Actinomycetes</taxon>
        <taxon>Pseudonocardiales</taxon>
        <taxon>Pseudonocardiaceae</taxon>
        <taxon>Actinokineospora</taxon>
    </lineage>
</organism>
<evidence type="ECO:0000259" key="2">
    <source>
        <dbReference type="PROSITE" id="PS51233"/>
    </source>
</evidence>
<name>A0ABW2TL63_9PSEU</name>
<proteinExistence type="predicted"/>
<reference evidence="4" key="1">
    <citation type="journal article" date="2019" name="Int. J. Syst. Evol. Microbiol.">
        <title>The Global Catalogue of Microorganisms (GCM) 10K type strain sequencing project: providing services to taxonomists for standard genome sequencing and annotation.</title>
        <authorList>
            <consortium name="The Broad Institute Genomics Platform"/>
            <consortium name="The Broad Institute Genome Sequencing Center for Infectious Disease"/>
            <person name="Wu L."/>
            <person name="Ma J."/>
        </authorList>
    </citation>
    <scope>NUCLEOTIDE SEQUENCE [LARGE SCALE GENOMIC DNA]</scope>
    <source>
        <strain evidence="4">JCM 17695</strain>
    </source>
</reference>
<comment type="caution">
    <text evidence="3">The sequence shown here is derived from an EMBL/GenBank/DDBJ whole genome shotgun (WGS) entry which is preliminary data.</text>
</comment>